<evidence type="ECO:0000259" key="3">
    <source>
        <dbReference type="PROSITE" id="PS50111"/>
    </source>
</evidence>
<dbReference type="PANTHER" id="PTHR32089">
    <property type="entry name" value="METHYL-ACCEPTING CHEMOTAXIS PROTEIN MCPB"/>
    <property type="match status" value="1"/>
</dbReference>
<dbReference type="Pfam" id="PF00015">
    <property type="entry name" value="MCPsignal"/>
    <property type="match status" value="1"/>
</dbReference>
<dbReference type="InterPro" id="IPR004089">
    <property type="entry name" value="MCPsignal_dom"/>
</dbReference>
<dbReference type="PANTHER" id="PTHR32089:SF112">
    <property type="entry name" value="LYSOZYME-LIKE PROTEIN-RELATED"/>
    <property type="match status" value="1"/>
</dbReference>
<dbReference type="EMBL" id="CP155571">
    <property type="protein sequence ID" value="XFO71306.1"/>
    <property type="molecule type" value="Genomic_DNA"/>
</dbReference>
<dbReference type="InterPro" id="IPR018771">
    <property type="entry name" value="PocR_dom"/>
</dbReference>
<gene>
    <name evidence="4" type="ORF">SPACI_013210</name>
</gene>
<organism evidence="4 5">
    <name type="scientific">Sporomusa acidovorans (strain ATCC 49682 / DSM 3132 / Mol)</name>
    <dbReference type="NCBI Taxonomy" id="1123286"/>
    <lineage>
        <taxon>Bacteria</taxon>
        <taxon>Bacillati</taxon>
        <taxon>Bacillota</taxon>
        <taxon>Negativicutes</taxon>
        <taxon>Selenomonadales</taxon>
        <taxon>Sporomusaceae</taxon>
        <taxon>Sporomusa</taxon>
    </lineage>
</organism>
<proteinExistence type="predicted"/>
<feature type="domain" description="Methyl-accepting transducer" evidence="3">
    <location>
        <begin position="183"/>
        <end position="369"/>
    </location>
</feature>
<sequence length="369" mass="40049">MDVENSNNKEFKVKVGGEQMEQKMVTSKPEFDNLNSVKIQDIIDVEFLQDFQDSFAEALGVASVTVDIDGNPVTKPSNFTKFCIEYTRGSKAGLARCMECDRKGGAESARTGKPAIYDCHAGLVDFGSPIMLEGRQIGSILGGQVLTSSPDEAYYRKVAQEIGVDPDNYIDALREVKQISRKNLEAAAKMLYLVANTVSKVGYQQYKLKDMAGLINDSIVKISATMEQLAASATDVNNNQNALNEEIQNVNVISGKINEVMDFIKEIADETRLLGLNAAIEAARAGQAGLGFGVVAQEIRKLSGDSKETVGKIKEFTTIIQQSVNKTVTMGQATSVTVEQQAAAIEEVTASIQEVTSMTEQLHALANER</sequence>
<evidence type="ECO:0000256" key="1">
    <source>
        <dbReference type="ARBA" id="ARBA00023224"/>
    </source>
</evidence>
<dbReference type="PROSITE" id="PS50111">
    <property type="entry name" value="CHEMOTAXIS_TRANSDUC_2"/>
    <property type="match status" value="1"/>
</dbReference>
<evidence type="ECO:0000313" key="5">
    <source>
        <dbReference type="Proteomes" id="UP000216052"/>
    </source>
</evidence>
<reference evidence="4" key="1">
    <citation type="submission" date="2024-05" db="EMBL/GenBank/DDBJ databases">
        <title>Isolation and characterization of Sporomusa carbonis sp. nov., a carboxydotrophic hydrogenogen in the genus of Sporomusa isolated from a charcoal burning pile.</title>
        <authorList>
            <person name="Boeer T."/>
            <person name="Rosenbaum F."/>
            <person name="Eysell L."/>
            <person name="Mueller V."/>
            <person name="Daniel R."/>
            <person name="Poehlein A."/>
        </authorList>
    </citation>
    <scope>NUCLEOTIDE SEQUENCE [LARGE SCALE GENOMIC DNA]</scope>
    <source>
        <strain evidence="4">DSM 3132</strain>
    </source>
</reference>
<dbReference type="SMART" id="SM00283">
    <property type="entry name" value="MA"/>
    <property type="match status" value="1"/>
</dbReference>
<dbReference type="Pfam" id="PF10114">
    <property type="entry name" value="PocR"/>
    <property type="match status" value="1"/>
</dbReference>
<evidence type="ECO:0000313" key="4">
    <source>
        <dbReference type="EMBL" id="XFO71306.1"/>
    </source>
</evidence>
<keyword evidence="1 2" id="KW-0807">Transducer</keyword>
<accession>A0ABZ3J032</accession>
<keyword evidence="5" id="KW-1185">Reference proteome</keyword>
<dbReference type="SUPFAM" id="SSF58104">
    <property type="entry name" value="Methyl-accepting chemotaxis protein (MCP) signaling domain"/>
    <property type="match status" value="1"/>
</dbReference>
<name>A0ABZ3J032_SPOA4</name>
<evidence type="ECO:0000256" key="2">
    <source>
        <dbReference type="PROSITE-ProRule" id="PRU00284"/>
    </source>
</evidence>
<dbReference type="Proteomes" id="UP000216052">
    <property type="component" value="Chromosome"/>
</dbReference>
<protein>
    <recommendedName>
        <fullName evidence="3">Methyl-accepting transducer domain-containing protein</fullName>
    </recommendedName>
</protein>
<dbReference type="Gene3D" id="1.10.287.950">
    <property type="entry name" value="Methyl-accepting chemotaxis protein"/>
    <property type="match status" value="1"/>
</dbReference>